<gene>
    <name evidence="1" type="ORF">U9M48_001775</name>
</gene>
<organism evidence="1 2">
    <name type="scientific">Paspalum notatum var. saurae</name>
    <dbReference type="NCBI Taxonomy" id="547442"/>
    <lineage>
        <taxon>Eukaryota</taxon>
        <taxon>Viridiplantae</taxon>
        <taxon>Streptophyta</taxon>
        <taxon>Embryophyta</taxon>
        <taxon>Tracheophyta</taxon>
        <taxon>Spermatophyta</taxon>
        <taxon>Magnoliopsida</taxon>
        <taxon>Liliopsida</taxon>
        <taxon>Poales</taxon>
        <taxon>Poaceae</taxon>
        <taxon>PACMAD clade</taxon>
        <taxon>Panicoideae</taxon>
        <taxon>Andropogonodae</taxon>
        <taxon>Paspaleae</taxon>
        <taxon>Paspalinae</taxon>
        <taxon>Paspalum</taxon>
    </lineage>
</organism>
<dbReference type="SUPFAM" id="SSF56672">
    <property type="entry name" value="DNA/RNA polymerases"/>
    <property type="match status" value="1"/>
</dbReference>
<dbReference type="EMBL" id="CP144745">
    <property type="protein sequence ID" value="WVZ50531.1"/>
    <property type="molecule type" value="Genomic_DNA"/>
</dbReference>
<name>A0AAQ3PIS3_PASNO</name>
<evidence type="ECO:0000313" key="1">
    <source>
        <dbReference type="EMBL" id="WVZ50531.1"/>
    </source>
</evidence>
<reference evidence="1 2" key="1">
    <citation type="submission" date="2024-02" db="EMBL/GenBank/DDBJ databases">
        <title>High-quality chromosome-scale genome assembly of Pensacola bahiagrass (Paspalum notatum Flugge var. saurae).</title>
        <authorList>
            <person name="Vega J.M."/>
            <person name="Podio M."/>
            <person name="Orjuela J."/>
            <person name="Siena L.A."/>
            <person name="Pessino S.C."/>
            <person name="Combes M.C."/>
            <person name="Mariac C."/>
            <person name="Albertini E."/>
            <person name="Pupilli F."/>
            <person name="Ortiz J.P.A."/>
            <person name="Leblanc O."/>
        </authorList>
    </citation>
    <scope>NUCLEOTIDE SEQUENCE [LARGE SCALE GENOMIC DNA]</scope>
    <source>
        <strain evidence="1">R1</strain>
        <tissue evidence="1">Leaf</tissue>
    </source>
</reference>
<evidence type="ECO:0000313" key="2">
    <source>
        <dbReference type="Proteomes" id="UP001341281"/>
    </source>
</evidence>
<dbReference type="InterPro" id="IPR043502">
    <property type="entry name" value="DNA/RNA_pol_sf"/>
</dbReference>
<accession>A0AAQ3PIS3</accession>
<dbReference type="Proteomes" id="UP001341281">
    <property type="component" value="Chromosome 01"/>
</dbReference>
<keyword evidence="2" id="KW-1185">Reference proteome</keyword>
<dbReference type="AlphaFoldDB" id="A0AAQ3PIS3"/>
<protein>
    <submittedName>
        <fullName evidence="1">Uncharacterized protein</fullName>
    </submittedName>
</protein>
<proteinExistence type="predicted"/>
<sequence>MQEVWDLLSLSGEDPEVSSSEQSAEQVFFALSKEATIGSHGPRTMRIQGAIQSVPLLILVDSGMDWLELFSPMKIHWRQKWMAIPYKGSTAVLQGIMPSLPDQMVLQLCPLQEQPHTPKVPHCPEIAALLREFQDLFEPVNGLPPPRHDDHSIPLVEGARPVYIRPYRYPPALKDEIEA</sequence>